<evidence type="ECO:0000256" key="3">
    <source>
        <dbReference type="ARBA" id="ARBA00022692"/>
    </source>
</evidence>
<evidence type="ECO:0000256" key="5">
    <source>
        <dbReference type="ARBA" id="ARBA00022989"/>
    </source>
</evidence>
<reference evidence="9" key="1">
    <citation type="submission" date="2020-11" db="EMBL/GenBank/DDBJ databases">
        <authorList>
            <person name="Tran Van P."/>
        </authorList>
    </citation>
    <scope>NUCLEOTIDE SEQUENCE</scope>
</reference>
<gene>
    <name evidence="9" type="ORF">TBIB3V08_LOCUS10477</name>
</gene>
<keyword evidence="3 8" id="KW-0812">Transmembrane</keyword>
<comment type="subcellular location">
    <subcellularLocation>
        <location evidence="1">Membrane</location>
        <topology evidence="1">Multi-pass membrane protein</topology>
    </subcellularLocation>
</comment>
<dbReference type="GO" id="GO:0003725">
    <property type="term" value="F:double-stranded RNA binding"/>
    <property type="evidence" value="ECO:0007669"/>
    <property type="project" value="TreeGrafter"/>
</dbReference>
<dbReference type="Pfam" id="PF13965">
    <property type="entry name" value="SID-1_RNA_chan"/>
    <property type="match status" value="1"/>
</dbReference>
<dbReference type="PANTHER" id="PTHR12185:SF14">
    <property type="entry name" value="CHOLESTEROL UPTAKE PROTEIN 1"/>
    <property type="match status" value="1"/>
</dbReference>
<dbReference type="PANTHER" id="PTHR12185">
    <property type="entry name" value="SID1 TRANSMEMBRANE FAMILY MEMEBER"/>
    <property type="match status" value="1"/>
</dbReference>
<evidence type="ECO:0000256" key="7">
    <source>
        <dbReference type="ARBA" id="ARBA00023180"/>
    </source>
</evidence>
<evidence type="ECO:0000256" key="6">
    <source>
        <dbReference type="ARBA" id="ARBA00023136"/>
    </source>
</evidence>
<organism evidence="9">
    <name type="scientific">Timema bartmani</name>
    <dbReference type="NCBI Taxonomy" id="61472"/>
    <lineage>
        <taxon>Eukaryota</taxon>
        <taxon>Metazoa</taxon>
        <taxon>Ecdysozoa</taxon>
        <taxon>Arthropoda</taxon>
        <taxon>Hexapoda</taxon>
        <taxon>Insecta</taxon>
        <taxon>Pterygota</taxon>
        <taxon>Neoptera</taxon>
        <taxon>Polyneoptera</taxon>
        <taxon>Phasmatodea</taxon>
        <taxon>Timematodea</taxon>
        <taxon>Timematoidea</taxon>
        <taxon>Timematidae</taxon>
        <taxon>Timema</taxon>
    </lineage>
</organism>
<evidence type="ECO:0000256" key="2">
    <source>
        <dbReference type="ARBA" id="ARBA00006618"/>
    </source>
</evidence>
<dbReference type="InterPro" id="IPR025958">
    <property type="entry name" value="SID1_TM_fam"/>
</dbReference>
<proteinExistence type="inferred from homology"/>
<dbReference type="AlphaFoldDB" id="A0A7R9F938"/>
<sequence>MSYIFYTKGGNPVTTLKRKRDCFGSPLRPQLTRSRPGSTLLRSTNAYRHFQHQTNSQGLASFPTVPKKKRRQMICAAWMRVTGSVQKLSELLLGVPFCKRRRLVEYTLPLSPYFVPHLESTWRHLSDIYRASFCNAVTHYTAITSRREFYHGNFHFVCSRKTFYDWECSGSYATLMEFRNKLVTFSVSPSITYQDYIVATIAALVALSLFYLFAIIVGVIYFIRKRNNALEDDLLDDTSVSSPGLSGESRNTVESDRVCCSNSDSSLDETDIDMLQDADSEKDIFRQRAGRIGGIKEGKGGKGGDGTGTLPAIRRARDNIDSSSRGSSNLARRTTFICFSLGWGYLLEPAAER</sequence>
<evidence type="ECO:0000256" key="8">
    <source>
        <dbReference type="SAM" id="Phobius"/>
    </source>
</evidence>
<evidence type="ECO:0000313" key="9">
    <source>
        <dbReference type="EMBL" id="CAD7448188.1"/>
    </source>
</evidence>
<keyword evidence="5 8" id="KW-1133">Transmembrane helix</keyword>
<accession>A0A7R9F938</accession>
<protein>
    <submittedName>
        <fullName evidence="9">Uncharacterized protein</fullName>
    </submittedName>
</protein>
<keyword evidence="6 8" id="KW-0472">Membrane</keyword>
<dbReference type="GO" id="GO:0051033">
    <property type="term" value="F:RNA transmembrane transporter activity"/>
    <property type="evidence" value="ECO:0007669"/>
    <property type="project" value="TreeGrafter"/>
</dbReference>
<name>A0A7R9F938_9NEOP</name>
<evidence type="ECO:0000256" key="4">
    <source>
        <dbReference type="ARBA" id="ARBA00022729"/>
    </source>
</evidence>
<dbReference type="EMBL" id="OD569687">
    <property type="protein sequence ID" value="CAD7448188.1"/>
    <property type="molecule type" value="Genomic_DNA"/>
</dbReference>
<comment type="similarity">
    <text evidence="2">Belongs to the SID1 family.</text>
</comment>
<keyword evidence="7" id="KW-0325">Glycoprotein</keyword>
<dbReference type="GO" id="GO:0005764">
    <property type="term" value="C:lysosome"/>
    <property type="evidence" value="ECO:0007669"/>
    <property type="project" value="TreeGrafter"/>
</dbReference>
<evidence type="ECO:0000256" key="1">
    <source>
        <dbReference type="ARBA" id="ARBA00004141"/>
    </source>
</evidence>
<feature type="transmembrane region" description="Helical" evidence="8">
    <location>
        <begin position="196"/>
        <end position="223"/>
    </location>
</feature>
<dbReference type="GO" id="GO:0005886">
    <property type="term" value="C:plasma membrane"/>
    <property type="evidence" value="ECO:0007669"/>
    <property type="project" value="TreeGrafter"/>
</dbReference>
<keyword evidence="4" id="KW-0732">Signal</keyword>